<dbReference type="PROSITE" id="PS00875">
    <property type="entry name" value="T2SP_D"/>
    <property type="match status" value="1"/>
</dbReference>
<dbReference type="InterPro" id="IPR004846">
    <property type="entry name" value="T2SS/T3SS_dom"/>
</dbReference>
<reference evidence="3 4" key="1">
    <citation type="submission" date="2019-08" db="EMBL/GenBank/DDBJ databases">
        <title>Pelomicrobium methylotrophicum gen. nov., sp. nov. a moderately thermophilic, facultatively anaerobic, lithoautotrophic and methylotrophic bacterium isolated from a terrestrial mud volcano.</title>
        <authorList>
            <person name="Slobodkina G.B."/>
            <person name="Merkel A.Y."/>
            <person name="Slobodkin A.I."/>
        </authorList>
    </citation>
    <scope>NUCLEOTIDE SEQUENCE [LARGE SCALE GENOMIC DNA]</scope>
    <source>
        <strain evidence="3 4">SM250</strain>
    </source>
</reference>
<name>A0A5C7EI35_9PROT</name>
<comment type="similarity">
    <text evidence="1">Belongs to the bacterial secretin family.</text>
</comment>
<dbReference type="InterPro" id="IPR001775">
    <property type="entry name" value="GspD/PilQ"/>
</dbReference>
<gene>
    <name evidence="3" type="ORF">FR698_12550</name>
</gene>
<accession>A0A5C7EI35</accession>
<dbReference type="InterPro" id="IPR051808">
    <property type="entry name" value="Type_IV_pilus_biogenesis"/>
</dbReference>
<sequence length="249" mass="26474">MTYATSRRTDLTGRGFGTGVGSSRGLVGARLEETAFRTGQISVPTPTLNDFTNVNLPAAGIGAFNAGAFSLLLFNEAATKFLNLELTALEADNRGKIISSPRVVTADQVEATIEQGTEIPYQQATASGATSVAFKKATLSLKVKPQITPDENVIMTLNVNKDSQGVNTPAGPAINTKQISTQVLVENGGTVAIGGIYEQERRNDVTKVPVLGDLPVVGSLFRNTARLDNRSELLIFVTPRILKESALLR</sequence>
<dbReference type="Proteomes" id="UP000321201">
    <property type="component" value="Unassembled WGS sequence"/>
</dbReference>
<evidence type="ECO:0000313" key="3">
    <source>
        <dbReference type="EMBL" id="TXF11018.1"/>
    </source>
</evidence>
<dbReference type="InterPro" id="IPR004845">
    <property type="entry name" value="T2SS_GspD_CS"/>
</dbReference>
<evidence type="ECO:0000256" key="1">
    <source>
        <dbReference type="RuleBase" id="RU004003"/>
    </source>
</evidence>
<feature type="domain" description="Type II/III secretion system secretin-like" evidence="2">
    <location>
        <begin position="88"/>
        <end position="243"/>
    </location>
</feature>
<dbReference type="InParanoid" id="A0A5C7EI35"/>
<keyword evidence="4" id="KW-1185">Reference proteome</keyword>
<dbReference type="PANTHER" id="PTHR30604:SF1">
    <property type="entry name" value="DNA UTILIZATION PROTEIN HOFQ"/>
    <property type="match status" value="1"/>
</dbReference>
<proteinExistence type="inferred from homology"/>
<organism evidence="3 4">
    <name type="scientific">Pelomicrobium methylotrophicum</name>
    <dbReference type="NCBI Taxonomy" id="2602750"/>
    <lineage>
        <taxon>Bacteria</taxon>
        <taxon>Pseudomonadati</taxon>
        <taxon>Pseudomonadota</taxon>
        <taxon>Hydrogenophilia</taxon>
        <taxon>Hydrogenophilia incertae sedis</taxon>
        <taxon>Pelomicrobium</taxon>
    </lineage>
</organism>
<dbReference type="PRINTS" id="PR00811">
    <property type="entry name" value="BCTERIALGSPD"/>
</dbReference>
<dbReference type="PANTHER" id="PTHR30604">
    <property type="entry name" value="PROTEIN TRANSPORT PROTEIN HOFQ"/>
    <property type="match status" value="1"/>
</dbReference>
<dbReference type="Pfam" id="PF00263">
    <property type="entry name" value="Secretin"/>
    <property type="match status" value="1"/>
</dbReference>
<protein>
    <recommendedName>
        <fullName evidence="2">Type II/III secretion system secretin-like domain-containing protein</fullName>
    </recommendedName>
</protein>
<evidence type="ECO:0000313" key="4">
    <source>
        <dbReference type="Proteomes" id="UP000321201"/>
    </source>
</evidence>
<dbReference type="AlphaFoldDB" id="A0A5C7EI35"/>
<evidence type="ECO:0000259" key="2">
    <source>
        <dbReference type="Pfam" id="PF00263"/>
    </source>
</evidence>
<dbReference type="EMBL" id="VPFL01000018">
    <property type="protein sequence ID" value="TXF11018.1"/>
    <property type="molecule type" value="Genomic_DNA"/>
</dbReference>
<dbReference type="OrthoDB" id="49695at2"/>
<comment type="caution">
    <text evidence="3">The sequence shown here is derived from an EMBL/GenBank/DDBJ whole genome shotgun (WGS) entry which is preliminary data.</text>
</comment>
<dbReference type="GO" id="GO:0009306">
    <property type="term" value="P:protein secretion"/>
    <property type="evidence" value="ECO:0007669"/>
    <property type="project" value="InterPro"/>
</dbReference>